<proteinExistence type="predicted"/>
<dbReference type="Proteomes" id="UP001151699">
    <property type="component" value="Chromosome A"/>
</dbReference>
<protein>
    <submittedName>
        <fullName evidence="2">Uncharacterized protein</fullName>
    </submittedName>
</protein>
<organism evidence="2 3">
    <name type="scientific">Pseudolycoriella hygida</name>
    <dbReference type="NCBI Taxonomy" id="35572"/>
    <lineage>
        <taxon>Eukaryota</taxon>
        <taxon>Metazoa</taxon>
        <taxon>Ecdysozoa</taxon>
        <taxon>Arthropoda</taxon>
        <taxon>Hexapoda</taxon>
        <taxon>Insecta</taxon>
        <taxon>Pterygota</taxon>
        <taxon>Neoptera</taxon>
        <taxon>Endopterygota</taxon>
        <taxon>Diptera</taxon>
        <taxon>Nematocera</taxon>
        <taxon>Sciaroidea</taxon>
        <taxon>Sciaridae</taxon>
        <taxon>Pseudolycoriella</taxon>
    </lineage>
</organism>
<feature type="region of interest" description="Disordered" evidence="1">
    <location>
        <begin position="1"/>
        <end position="41"/>
    </location>
</feature>
<name>A0A9Q0N8H0_9DIPT</name>
<gene>
    <name evidence="2" type="ORF">Bhyg_00931</name>
</gene>
<accession>A0A9Q0N8H0</accession>
<dbReference type="AlphaFoldDB" id="A0A9Q0N8H0"/>
<feature type="compositionally biased region" description="Polar residues" evidence="1">
    <location>
        <begin position="26"/>
        <end position="41"/>
    </location>
</feature>
<keyword evidence="3" id="KW-1185">Reference proteome</keyword>
<evidence type="ECO:0000313" key="3">
    <source>
        <dbReference type="Proteomes" id="UP001151699"/>
    </source>
</evidence>
<evidence type="ECO:0000313" key="2">
    <source>
        <dbReference type="EMBL" id="KAJ6645722.1"/>
    </source>
</evidence>
<comment type="caution">
    <text evidence="2">The sequence shown here is derived from an EMBL/GenBank/DDBJ whole genome shotgun (WGS) entry which is preliminary data.</text>
</comment>
<evidence type="ECO:0000256" key="1">
    <source>
        <dbReference type="SAM" id="MobiDB-lite"/>
    </source>
</evidence>
<feature type="non-terminal residue" evidence="2">
    <location>
        <position position="1"/>
    </location>
</feature>
<sequence length="96" mass="10106">MDTTRLSDPPPPYASCIPQPSYVLSAPSQNEMPPSQKPSEQQAIVQPVVVMQPTRAVPDGDSNTDCGNPHICACGNCGSSSTVPQNYCANCGNRVT</sequence>
<reference evidence="2" key="1">
    <citation type="submission" date="2022-07" db="EMBL/GenBank/DDBJ databases">
        <authorList>
            <person name="Trinca V."/>
            <person name="Uliana J.V.C."/>
            <person name="Torres T.T."/>
            <person name="Ward R.J."/>
            <person name="Monesi N."/>
        </authorList>
    </citation>
    <scope>NUCLEOTIDE SEQUENCE</scope>
    <source>
        <strain evidence="2">HSMRA1968</strain>
        <tissue evidence="2">Whole embryos</tissue>
    </source>
</reference>
<dbReference type="EMBL" id="WJQU01000001">
    <property type="protein sequence ID" value="KAJ6645722.1"/>
    <property type="molecule type" value="Genomic_DNA"/>
</dbReference>